<dbReference type="NCBIfam" id="TIGR04131">
    <property type="entry name" value="Bac_Flav_CTERM"/>
    <property type="match status" value="1"/>
</dbReference>
<dbReference type="InterPro" id="IPR026341">
    <property type="entry name" value="T9SS_type_B"/>
</dbReference>
<name>A0A1H9DM08_9FLAO</name>
<protein>
    <submittedName>
        <fullName evidence="1">Gliding motility-associated C-terminal domain-containing protein</fullName>
    </submittedName>
</protein>
<dbReference type="Pfam" id="PF13585">
    <property type="entry name" value="CHU_C"/>
    <property type="match status" value="1"/>
</dbReference>
<evidence type="ECO:0000313" key="1">
    <source>
        <dbReference type="EMBL" id="SEQ14459.1"/>
    </source>
</evidence>
<dbReference type="OrthoDB" id="9765926at2"/>
<dbReference type="STRING" id="419940.SAMN05421824_1281"/>
<sequence length="611" mass="67711">MNVLRNIKGFIYLILISNSLLYAQEGSGKVCIDAEPLCGSSQFSYANTSGFNLAETGPDYGCVILQLNPSWFYLQIAEDGDIKLKIEQSTTRGGFPDLDVDFIVYGPFKDPTSACVSDLTTAKIIDCSYTINFVEEADIANTKAGEYYLLLITNFSRKPGFITVTQTAGSATTNCVLVEDPIVINQQGCQGTPEILNATTVGATLYKWYKDDGTGYFIDIPENSSSILEVATSGVYRAEVLNAAGVVIGVYEYHLNILEVVNLSVPIEDIVICDYQDNNDGIAEFNLQTKTDDILNGYNSASFEVTYYKSKEDAVSGTATPLPTLYTNTQQRDSLFVRVENILGSSPQCFTVGKFDIQVDLLPETILSDTYILCVNTNGTEEILTPPVIDTQLSEMEYIFVWRFNGTLLSSETNSFIFPRDEGDYEVEFINVATGCKNFAATYVQISEPPQISAHVITQAFVETNSIEVSAAAIGTQDFEYRLDNGSWQSYNIFENVSIGEHNITVKNLSGCGYSSIKTFVMDYPSYFTPNGDGTNDTWHVFGLHSQPEAKVTIFDRYGKLIKQLSATSRGWDGNFNGKSLPGDDYWFIIEYVEPLDNQLKTFKSHFSLVR</sequence>
<keyword evidence="2" id="KW-1185">Reference proteome</keyword>
<reference evidence="1 2" key="1">
    <citation type="submission" date="2016-10" db="EMBL/GenBank/DDBJ databases">
        <authorList>
            <person name="de Groot N.N."/>
        </authorList>
    </citation>
    <scope>NUCLEOTIDE SEQUENCE [LARGE SCALE GENOMIC DNA]</scope>
    <source>
        <strain evidence="1 2">DSM 21035</strain>
    </source>
</reference>
<gene>
    <name evidence="1" type="ORF">SAMN05421824_1281</name>
</gene>
<dbReference type="EMBL" id="FOFN01000001">
    <property type="protein sequence ID" value="SEQ14459.1"/>
    <property type="molecule type" value="Genomic_DNA"/>
</dbReference>
<dbReference type="AlphaFoldDB" id="A0A1H9DM08"/>
<proteinExistence type="predicted"/>
<accession>A0A1H9DM08</accession>
<dbReference type="RefSeq" id="WP_092577211.1">
    <property type="nucleotide sequence ID" value="NZ_FOFN01000001.1"/>
</dbReference>
<dbReference type="Proteomes" id="UP000198999">
    <property type="component" value="Unassembled WGS sequence"/>
</dbReference>
<evidence type="ECO:0000313" key="2">
    <source>
        <dbReference type="Proteomes" id="UP000198999"/>
    </source>
</evidence>
<organism evidence="1 2">
    <name type="scientific">Hyunsoonleella jejuensis</name>
    <dbReference type="NCBI Taxonomy" id="419940"/>
    <lineage>
        <taxon>Bacteria</taxon>
        <taxon>Pseudomonadati</taxon>
        <taxon>Bacteroidota</taxon>
        <taxon>Flavobacteriia</taxon>
        <taxon>Flavobacteriales</taxon>
        <taxon>Flavobacteriaceae</taxon>
    </lineage>
</organism>